<accession>A0A5J4V671</accession>
<reference evidence="3 4" key="1">
    <citation type="submission" date="2019-03" db="EMBL/GenBank/DDBJ databases">
        <title>Single cell metagenomics reveals metabolic interactions within the superorganism composed of flagellate Streblomastix strix and complex community of Bacteroidetes bacteria on its surface.</title>
        <authorList>
            <person name="Treitli S.C."/>
            <person name="Kolisko M."/>
            <person name="Husnik F."/>
            <person name="Keeling P."/>
            <person name="Hampl V."/>
        </authorList>
    </citation>
    <scope>NUCLEOTIDE SEQUENCE [LARGE SCALE GENOMIC DNA]</scope>
    <source>
        <strain evidence="3">ST1C</strain>
    </source>
</reference>
<name>A0A5J4V671_9EUKA</name>
<feature type="domain" description="Nucleoplasmin-like" evidence="2">
    <location>
        <begin position="23"/>
        <end position="93"/>
    </location>
</feature>
<dbReference type="Pfam" id="PF17800">
    <property type="entry name" value="NPL"/>
    <property type="match status" value="1"/>
</dbReference>
<dbReference type="Proteomes" id="UP000324800">
    <property type="component" value="Unassembled WGS sequence"/>
</dbReference>
<feature type="compositionally biased region" description="Low complexity" evidence="1">
    <location>
        <begin position="161"/>
        <end position="179"/>
    </location>
</feature>
<organism evidence="3 4">
    <name type="scientific">Streblomastix strix</name>
    <dbReference type="NCBI Taxonomy" id="222440"/>
    <lineage>
        <taxon>Eukaryota</taxon>
        <taxon>Metamonada</taxon>
        <taxon>Preaxostyla</taxon>
        <taxon>Oxymonadida</taxon>
        <taxon>Streblomastigidae</taxon>
        <taxon>Streblomastix</taxon>
    </lineage>
</organism>
<gene>
    <name evidence="3" type="ORF">EZS28_026653</name>
</gene>
<protein>
    <recommendedName>
        <fullName evidence="2">Nucleoplasmin-like domain-containing protein</fullName>
    </recommendedName>
</protein>
<feature type="region of interest" description="Disordered" evidence="1">
    <location>
        <begin position="102"/>
        <end position="179"/>
    </location>
</feature>
<dbReference type="AlphaFoldDB" id="A0A5J4V671"/>
<evidence type="ECO:0000313" key="3">
    <source>
        <dbReference type="EMBL" id="KAA6377820.1"/>
    </source>
</evidence>
<evidence type="ECO:0000313" key="4">
    <source>
        <dbReference type="Proteomes" id="UP000324800"/>
    </source>
</evidence>
<feature type="compositionally biased region" description="Basic and acidic residues" evidence="1">
    <location>
        <begin position="118"/>
        <end position="134"/>
    </location>
</feature>
<evidence type="ECO:0000259" key="2">
    <source>
        <dbReference type="Pfam" id="PF17800"/>
    </source>
</evidence>
<evidence type="ECO:0000256" key="1">
    <source>
        <dbReference type="SAM" id="MobiDB-lite"/>
    </source>
</evidence>
<dbReference type="EMBL" id="SNRW01009560">
    <property type="protein sequence ID" value="KAA6377820.1"/>
    <property type="molecule type" value="Genomic_DNA"/>
</dbReference>
<dbReference type="InterPro" id="IPR041232">
    <property type="entry name" value="NPL"/>
</dbReference>
<comment type="caution">
    <text evidence="3">The sequence shown here is derived from an EMBL/GenBank/DDBJ whole genome shotgun (WGS) entry which is preliminary data.</text>
</comment>
<feature type="compositionally biased region" description="Acidic residues" evidence="1">
    <location>
        <begin position="102"/>
        <end position="117"/>
    </location>
</feature>
<sequence length="179" mass="19589">MYVALYSFFVEIAKKGTSTERIIADNEYAHLAQCCLTGTGAEFTHLSVVKDSAKLPICHLISCAPTSVTVNYVFLPDEAVVFQADGDCDVTVTEYSESFDLGDIDDIEGDSSESESELDPKLAKQPKQKFETSKAKQQKPIIEEPESYEKDLGGEGEAQYSHSGESSESDSLSECQYGE</sequence>
<proteinExistence type="predicted"/>